<dbReference type="PANTHER" id="PTHR10039">
    <property type="entry name" value="AMELOGENIN"/>
    <property type="match status" value="1"/>
</dbReference>
<evidence type="ECO:0000313" key="5">
    <source>
        <dbReference type="Proteomes" id="UP001383192"/>
    </source>
</evidence>
<accession>A0AAW0D0U1</accession>
<sequence>MSLVPSSGSPLAMQVPSELSTSAPTAKDDSVIQTPDLKPQIEEAQADGHTDPDPSIGSSTTMSSIPSTGSPSAMQVPSELPTSAPAAKDDLATRIPKLKPKIEEKRTAVERNKKYIELGDVIIQRLEILSELVKSSHENDKAIVELYYDMIEAYEIALDRNALEVQGIFSKIFDEIVQVSQDCETFLSSCLSRGRLSKSSLAVKGCNPYATISETLINPQTSKITEFKDTFGQLRRKFNDFQLKVTTVTVLKTQKVLDSMGKFLALSADPYTKWASSALNNRLESLKPKKDILPPKSRCSPGTRRKSLAKILDWIFHEDQSVLWISGIAGCGKSSLIGTLHRELATWGNNSPLAAFIRFDRSTYNTASEFIKALAFRLAKFDSRFGEKIAQAIERSPGIIDTPDLEDQAQELIIKPLEDSEITSEGRIVVLVDGIDECSRPEPNKTDFRKQLLRLFERNTFGVLPFLRFAVASRPEEDIKHLLDRGHGHINHFPLDHTSFETKTDINYFLTISFRDSAFDDLDSARKISAIERLAERASGLFVWAATVVMFIAENVMERLDLFTQEEPPKDPLYALTILYETALNSLMNSHGDEDIKENICIALGLIIGTESSPSVQVLHNLLKYMYPAKKEAGILGAFQKLQSLVIITQRCGAYQLLHKSFDDYLTSEDRAGHWYINKGNYKAILLEASIMCTMDHLDKADKELPKGLLSDLYQYVTWGPTMGVNQDLSLYQSLQQKLKRFLLGYVAEELQHNTEFMQKAWVGASRLQHISTYPKDFFNIMLYDAALAGKVTKTNSKDQPESLEWEVNNIYMSVFVQMAGGSKVYEEIVEVLDKVRKVGY</sequence>
<dbReference type="Pfam" id="PF24883">
    <property type="entry name" value="NPHP3_N"/>
    <property type="match status" value="1"/>
</dbReference>
<feature type="region of interest" description="Disordered" evidence="2">
    <location>
        <begin position="1"/>
        <end position="98"/>
    </location>
</feature>
<dbReference type="Gene3D" id="3.40.50.300">
    <property type="entry name" value="P-loop containing nucleotide triphosphate hydrolases"/>
    <property type="match status" value="1"/>
</dbReference>
<dbReference type="InterPro" id="IPR027417">
    <property type="entry name" value="P-loop_NTPase"/>
</dbReference>
<dbReference type="PANTHER" id="PTHR10039:SF14">
    <property type="entry name" value="NACHT DOMAIN-CONTAINING PROTEIN"/>
    <property type="match status" value="1"/>
</dbReference>
<dbReference type="SUPFAM" id="SSF52540">
    <property type="entry name" value="P-loop containing nucleoside triphosphate hydrolases"/>
    <property type="match status" value="1"/>
</dbReference>
<organism evidence="4 5">
    <name type="scientific">Paramarasmius palmivorus</name>
    <dbReference type="NCBI Taxonomy" id="297713"/>
    <lineage>
        <taxon>Eukaryota</taxon>
        <taxon>Fungi</taxon>
        <taxon>Dikarya</taxon>
        <taxon>Basidiomycota</taxon>
        <taxon>Agaricomycotina</taxon>
        <taxon>Agaricomycetes</taxon>
        <taxon>Agaricomycetidae</taxon>
        <taxon>Agaricales</taxon>
        <taxon>Marasmiineae</taxon>
        <taxon>Marasmiaceae</taxon>
        <taxon>Paramarasmius</taxon>
    </lineage>
</organism>
<gene>
    <name evidence="4" type="ORF">VNI00_007327</name>
</gene>
<comment type="caution">
    <text evidence="4">The sequence shown here is derived from an EMBL/GenBank/DDBJ whole genome shotgun (WGS) entry which is preliminary data.</text>
</comment>
<feature type="compositionally biased region" description="Polar residues" evidence="2">
    <location>
        <begin position="56"/>
        <end position="75"/>
    </location>
</feature>
<proteinExistence type="predicted"/>
<dbReference type="InterPro" id="IPR056884">
    <property type="entry name" value="NPHP3-like_N"/>
</dbReference>
<dbReference type="EMBL" id="JAYKXP010000023">
    <property type="protein sequence ID" value="KAK7045896.1"/>
    <property type="molecule type" value="Genomic_DNA"/>
</dbReference>
<protein>
    <recommendedName>
        <fullName evidence="3">Nephrocystin 3-like N-terminal domain-containing protein</fullName>
    </recommendedName>
</protein>
<dbReference type="AlphaFoldDB" id="A0AAW0D0U1"/>
<keyword evidence="5" id="KW-1185">Reference proteome</keyword>
<evidence type="ECO:0000313" key="4">
    <source>
        <dbReference type="EMBL" id="KAK7045896.1"/>
    </source>
</evidence>
<evidence type="ECO:0000259" key="3">
    <source>
        <dbReference type="Pfam" id="PF24883"/>
    </source>
</evidence>
<keyword evidence="1" id="KW-0677">Repeat</keyword>
<dbReference type="Proteomes" id="UP001383192">
    <property type="component" value="Unassembled WGS sequence"/>
</dbReference>
<feature type="domain" description="Nephrocystin 3-like N-terminal" evidence="3">
    <location>
        <begin position="310"/>
        <end position="474"/>
    </location>
</feature>
<reference evidence="4 5" key="1">
    <citation type="submission" date="2024-01" db="EMBL/GenBank/DDBJ databases">
        <title>A draft genome for a cacao thread blight-causing isolate of Paramarasmius palmivorus.</title>
        <authorList>
            <person name="Baruah I.K."/>
            <person name="Bukari Y."/>
            <person name="Amoako-Attah I."/>
            <person name="Meinhardt L.W."/>
            <person name="Bailey B.A."/>
            <person name="Cohen S.P."/>
        </authorList>
    </citation>
    <scope>NUCLEOTIDE SEQUENCE [LARGE SCALE GENOMIC DNA]</scope>
    <source>
        <strain evidence="4 5">GH-12</strain>
    </source>
</reference>
<evidence type="ECO:0000256" key="2">
    <source>
        <dbReference type="SAM" id="MobiDB-lite"/>
    </source>
</evidence>
<evidence type="ECO:0000256" key="1">
    <source>
        <dbReference type="ARBA" id="ARBA00022737"/>
    </source>
</evidence>
<name>A0AAW0D0U1_9AGAR</name>